<evidence type="ECO:0000313" key="1">
    <source>
        <dbReference type="EMBL" id="CAG8540438.1"/>
    </source>
</evidence>
<keyword evidence="2" id="KW-1185">Reference proteome</keyword>
<name>A0A9N9AUB1_9GLOM</name>
<dbReference type="EMBL" id="CAJVPI010000481">
    <property type="protein sequence ID" value="CAG8540438.1"/>
    <property type="molecule type" value="Genomic_DNA"/>
</dbReference>
<dbReference type="OrthoDB" id="2410986at2759"/>
<dbReference type="Proteomes" id="UP000789739">
    <property type="component" value="Unassembled WGS sequence"/>
</dbReference>
<organism evidence="1 2">
    <name type="scientific">Paraglomus brasilianum</name>
    <dbReference type="NCBI Taxonomy" id="144538"/>
    <lineage>
        <taxon>Eukaryota</taxon>
        <taxon>Fungi</taxon>
        <taxon>Fungi incertae sedis</taxon>
        <taxon>Mucoromycota</taxon>
        <taxon>Glomeromycotina</taxon>
        <taxon>Glomeromycetes</taxon>
        <taxon>Paraglomerales</taxon>
        <taxon>Paraglomeraceae</taxon>
        <taxon>Paraglomus</taxon>
    </lineage>
</organism>
<protein>
    <submittedName>
        <fullName evidence="1">4031_t:CDS:1</fullName>
    </submittedName>
</protein>
<proteinExistence type="predicted"/>
<sequence>MELYPEISRLALARDERTALRTYFTKNPTQKAEAIALLPTYSTALTPSREQALLRQLDDLRVQFQKPVHKFELIVKPNKKSFMWIANLETVTLATFADTIFNKYPQEDKEDVAFDFTTNTKDTYYPRTDTQFRELLRLLVAKNIRMMTVTIETPCKAFSDWSFAEVCRHYELSTDDDASLTDVFPTFEPGIKTLDDESEQAALKHLLVELNERIKATPYDQAKETTKSIYTYPYLLAAVNLFKGKISLRPERQITGKNGRGPVDYAFDARNGTAVGVTEVKQDDFKKGIAQNVVQLESALNTRKRKADEMLEKSSPSRCFGIVTDAEKWYFLECVLNNGIPAFKLSNPLWVRYKSKDIENEVEMVVERIYWLLERVLGEGYKKQKQND</sequence>
<reference evidence="1" key="1">
    <citation type="submission" date="2021-06" db="EMBL/GenBank/DDBJ databases">
        <authorList>
            <person name="Kallberg Y."/>
            <person name="Tangrot J."/>
            <person name="Rosling A."/>
        </authorList>
    </citation>
    <scope>NUCLEOTIDE SEQUENCE</scope>
    <source>
        <strain evidence="1">BR232B</strain>
    </source>
</reference>
<evidence type="ECO:0000313" key="2">
    <source>
        <dbReference type="Proteomes" id="UP000789739"/>
    </source>
</evidence>
<accession>A0A9N9AUB1</accession>
<comment type="caution">
    <text evidence="1">The sequence shown here is derived from an EMBL/GenBank/DDBJ whole genome shotgun (WGS) entry which is preliminary data.</text>
</comment>
<gene>
    <name evidence="1" type="ORF">PBRASI_LOCUS4559</name>
</gene>
<dbReference type="AlphaFoldDB" id="A0A9N9AUB1"/>